<dbReference type="STRING" id="282301.A0A267DC86"/>
<evidence type="ECO:0000256" key="10">
    <source>
        <dbReference type="ARBA" id="ARBA00023136"/>
    </source>
</evidence>
<keyword evidence="8" id="KW-0067">ATP-binding</keyword>
<evidence type="ECO:0000256" key="1">
    <source>
        <dbReference type="ARBA" id="ARBA00004479"/>
    </source>
</evidence>
<keyword evidence="15" id="KW-0732">Signal</keyword>
<sequence length="760" mass="84428">ALLKCRQAKPMLYKSIILFLSLLFCGVRCGDGKICNSISMTMSPVGKAQTFFNCTAVDGNVVLSIIDMNGAVSFPHLREISGFLVLYRLRNLTTLAQLFPQLTVIRGLATHDSYALVIFDLPDLQDMALPNLRRIYRGGIRVESAPKLCYYRSVNFSAILSPGYKTNFHNVPDKTLCRDVCPGDWKKEEASDRTKIVYKPKCPNPEHCWSLSFCQKLCSAACGAAGCLVSSSAGGDYSKTCCPSACLGGCYNVTNRGCAACKGYRLNGACVDRCPAGYVSYRDWVCIRTSDCVTRFSMSSIRSSSNTLSVIERTTMKLFNGTCVQACPLGYAVSDGQVCSKCADARNCARYCDPLLVHSIEDLEAVKGCTIMPQLIISLSDDIPDLEKRLLESFRDLTEIEESLMIINSPALTSLSFLSNLRVIHGKNSGSAGQRNQASQPASLAIEHNDFLQSLWNATNGRRLLVAKGKVRFYMNRRLCNHKITEFVKHTLNVTDFINFAEDLSPRTNGDLASCINRTFDILVGLVTSRSVMLHWPMLQVKDKRALLGYSIYYRQVRQGETVQYADPSTCEIRQWQTMFTACTNLFVPDNSSPNQLVEYSGIPVKHDGTVEGDDDLLRVSCHLNNCSQCVGDCKKKLPPKQCQFMVVLLKPASRYAMFVMPQLVVEQQQAYGSKSRIIYVDTMPTQPSPPHDFKVEFRSPSEMRTDLEAAIETNGNVTHYLLRFKEMPSHQENVIYGDDCSISAFGLCISSSSSSSSNR</sequence>
<dbReference type="SMART" id="SM00261">
    <property type="entry name" value="FU"/>
    <property type="match status" value="1"/>
</dbReference>
<dbReference type="GO" id="GO:0005524">
    <property type="term" value="F:ATP binding"/>
    <property type="evidence" value="ECO:0007669"/>
    <property type="project" value="UniProtKB-KW"/>
</dbReference>
<dbReference type="GO" id="GO:0004714">
    <property type="term" value="F:transmembrane receptor protein tyrosine kinase activity"/>
    <property type="evidence" value="ECO:0007669"/>
    <property type="project" value="UniProtKB-EC"/>
</dbReference>
<feature type="non-terminal residue" evidence="18">
    <location>
        <position position="760"/>
    </location>
</feature>
<dbReference type="SUPFAM" id="SSF49265">
    <property type="entry name" value="Fibronectin type III"/>
    <property type="match status" value="1"/>
</dbReference>
<feature type="chain" id="PRO_5012921685" description="receptor protein-tyrosine kinase" evidence="15">
    <location>
        <begin position="33"/>
        <end position="760"/>
    </location>
</feature>
<dbReference type="Proteomes" id="UP000215902">
    <property type="component" value="Unassembled WGS sequence"/>
</dbReference>
<keyword evidence="3" id="KW-0597">Phosphoprotein</keyword>
<keyword evidence="5" id="KW-0812">Transmembrane</keyword>
<feature type="domain" description="Furin-like cysteine-rich" evidence="16">
    <location>
        <begin position="179"/>
        <end position="352"/>
    </location>
</feature>
<comment type="catalytic activity">
    <reaction evidence="14">
        <text>L-tyrosyl-[protein] + ATP = O-phospho-L-tyrosyl-[protein] + ADP + H(+)</text>
        <dbReference type="Rhea" id="RHEA:10596"/>
        <dbReference type="Rhea" id="RHEA-COMP:10136"/>
        <dbReference type="Rhea" id="RHEA-COMP:20101"/>
        <dbReference type="ChEBI" id="CHEBI:15378"/>
        <dbReference type="ChEBI" id="CHEBI:30616"/>
        <dbReference type="ChEBI" id="CHEBI:46858"/>
        <dbReference type="ChEBI" id="CHEBI:61978"/>
        <dbReference type="ChEBI" id="CHEBI:456216"/>
        <dbReference type="EC" id="2.7.10.1"/>
    </reaction>
</comment>
<dbReference type="InterPro" id="IPR013783">
    <property type="entry name" value="Ig-like_fold"/>
</dbReference>
<keyword evidence="11" id="KW-0829">Tyrosine-protein kinase</keyword>
<evidence type="ECO:0000256" key="12">
    <source>
        <dbReference type="ARBA" id="ARBA00023170"/>
    </source>
</evidence>
<keyword evidence="9" id="KW-1133">Transmembrane helix</keyword>
<dbReference type="InterPro" id="IPR009030">
    <property type="entry name" value="Growth_fac_rcpt_cys_sf"/>
</dbReference>
<dbReference type="InterPro" id="IPR006212">
    <property type="entry name" value="Furin_repeat"/>
</dbReference>
<dbReference type="Gene3D" id="3.80.20.20">
    <property type="entry name" value="Receptor L-domain"/>
    <property type="match status" value="2"/>
</dbReference>
<dbReference type="SUPFAM" id="SSF57184">
    <property type="entry name" value="Growth factor receptor domain"/>
    <property type="match status" value="1"/>
</dbReference>
<keyword evidence="19" id="KW-1185">Reference proteome</keyword>
<name>A0A267DC86_9PLAT</name>
<feature type="signal peptide" evidence="15">
    <location>
        <begin position="1"/>
        <end position="32"/>
    </location>
</feature>
<evidence type="ECO:0000256" key="8">
    <source>
        <dbReference type="ARBA" id="ARBA00022840"/>
    </source>
</evidence>
<dbReference type="OrthoDB" id="5809444at2759"/>
<protein>
    <recommendedName>
        <fullName evidence="2">receptor protein-tyrosine kinase</fullName>
        <ecNumber evidence="2">2.7.10.1</ecNumber>
    </recommendedName>
</protein>
<feature type="domain" description="Receptor L-domain" evidence="17">
    <location>
        <begin position="371"/>
        <end position="484"/>
    </location>
</feature>
<dbReference type="CDD" id="cd00064">
    <property type="entry name" value="FU"/>
    <property type="match status" value="1"/>
</dbReference>
<keyword evidence="12" id="KW-0675">Receptor</keyword>
<dbReference type="Pfam" id="PF00757">
    <property type="entry name" value="Furin-like"/>
    <property type="match status" value="1"/>
</dbReference>
<evidence type="ECO:0000313" key="19">
    <source>
        <dbReference type="Proteomes" id="UP000215902"/>
    </source>
</evidence>
<evidence type="ECO:0000256" key="7">
    <source>
        <dbReference type="ARBA" id="ARBA00022777"/>
    </source>
</evidence>
<feature type="domain" description="Receptor L-domain" evidence="17">
    <location>
        <begin position="53"/>
        <end position="157"/>
    </location>
</feature>
<evidence type="ECO:0000256" key="13">
    <source>
        <dbReference type="ARBA" id="ARBA00023180"/>
    </source>
</evidence>
<evidence type="ECO:0000259" key="16">
    <source>
        <dbReference type="Pfam" id="PF00757"/>
    </source>
</evidence>
<dbReference type="InterPro" id="IPR036941">
    <property type="entry name" value="Rcpt_L-dom_sf"/>
</dbReference>
<evidence type="ECO:0000256" key="2">
    <source>
        <dbReference type="ARBA" id="ARBA00011902"/>
    </source>
</evidence>
<comment type="subcellular location">
    <subcellularLocation>
        <location evidence="1">Membrane</location>
        <topology evidence="1">Single-pass type I membrane protein</topology>
    </subcellularLocation>
</comment>
<dbReference type="Gene3D" id="2.10.220.10">
    <property type="entry name" value="Hormone Receptor, Insulin-like Growth Factor Receptor 1, Chain A, domain 2"/>
    <property type="match status" value="1"/>
</dbReference>
<keyword evidence="7" id="KW-0418">Kinase</keyword>
<dbReference type="InterPro" id="IPR006211">
    <property type="entry name" value="Furin-like_Cys-rich_dom"/>
</dbReference>
<evidence type="ECO:0000313" key="18">
    <source>
        <dbReference type="EMBL" id="PAA46307.1"/>
    </source>
</evidence>
<dbReference type="EMBL" id="NIVC01004937">
    <property type="protein sequence ID" value="PAA46307.1"/>
    <property type="molecule type" value="Genomic_DNA"/>
</dbReference>
<reference evidence="18 19" key="1">
    <citation type="submission" date="2017-06" db="EMBL/GenBank/DDBJ databases">
        <title>A platform for efficient transgenesis in Macrostomum lignano, a flatworm model organism for stem cell research.</title>
        <authorList>
            <person name="Berezikov E."/>
        </authorList>
    </citation>
    <scope>NUCLEOTIDE SEQUENCE [LARGE SCALE GENOMIC DNA]</scope>
    <source>
        <strain evidence="18">DV1</strain>
        <tissue evidence="18">Whole organism</tissue>
    </source>
</reference>
<dbReference type="AlphaFoldDB" id="A0A267DC86"/>
<keyword evidence="4" id="KW-0808">Transferase</keyword>
<dbReference type="InterPro" id="IPR000494">
    <property type="entry name" value="Rcpt_L-dom"/>
</dbReference>
<evidence type="ECO:0000256" key="3">
    <source>
        <dbReference type="ARBA" id="ARBA00022553"/>
    </source>
</evidence>
<dbReference type="Pfam" id="PF01030">
    <property type="entry name" value="Recep_L_domain"/>
    <property type="match status" value="2"/>
</dbReference>
<evidence type="ECO:0000256" key="15">
    <source>
        <dbReference type="SAM" id="SignalP"/>
    </source>
</evidence>
<keyword evidence="13" id="KW-0325">Glycoprotein</keyword>
<comment type="caution">
    <text evidence="18">The sequence shown here is derived from an EMBL/GenBank/DDBJ whole genome shotgun (WGS) entry which is preliminary data.</text>
</comment>
<evidence type="ECO:0000256" key="11">
    <source>
        <dbReference type="ARBA" id="ARBA00023137"/>
    </source>
</evidence>
<organism evidence="18 19">
    <name type="scientific">Macrostomum lignano</name>
    <dbReference type="NCBI Taxonomy" id="282301"/>
    <lineage>
        <taxon>Eukaryota</taxon>
        <taxon>Metazoa</taxon>
        <taxon>Spiralia</taxon>
        <taxon>Lophotrochozoa</taxon>
        <taxon>Platyhelminthes</taxon>
        <taxon>Rhabditophora</taxon>
        <taxon>Macrostomorpha</taxon>
        <taxon>Macrostomida</taxon>
        <taxon>Macrostomidae</taxon>
        <taxon>Macrostomum</taxon>
    </lineage>
</organism>
<dbReference type="EC" id="2.7.10.1" evidence="2"/>
<keyword evidence="6" id="KW-0547">Nucleotide-binding</keyword>
<evidence type="ECO:0000256" key="14">
    <source>
        <dbReference type="ARBA" id="ARBA00051243"/>
    </source>
</evidence>
<evidence type="ECO:0000256" key="6">
    <source>
        <dbReference type="ARBA" id="ARBA00022741"/>
    </source>
</evidence>
<gene>
    <name evidence="18" type="ORF">BOX15_Mlig028477g3</name>
</gene>
<dbReference type="GO" id="GO:0016020">
    <property type="term" value="C:membrane"/>
    <property type="evidence" value="ECO:0007669"/>
    <property type="project" value="UniProtKB-SubCell"/>
</dbReference>
<evidence type="ECO:0000259" key="17">
    <source>
        <dbReference type="Pfam" id="PF01030"/>
    </source>
</evidence>
<dbReference type="SUPFAM" id="SSF52058">
    <property type="entry name" value="L domain-like"/>
    <property type="match status" value="2"/>
</dbReference>
<evidence type="ECO:0000256" key="4">
    <source>
        <dbReference type="ARBA" id="ARBA00022679"/>
    </source>
</evidence>
<feature type="non-terminal residue" evidence="18">
    <location>
        <position position="1"/>
    </location>
</feature>
<evidence type="ECO:0000256" key="5">
    <source>
        <dbReference type="ARBA" id="ARBA00022692"/>
    </source>
</evidence>
<dbReference type="Gene3D" id="2.60.40.10">
    <property type="entry name" value="Immunoglobulins"/>
    <property type="match status" value="1"/>
</dbReference>
<keyword evidence="10" id="KW-0472">Membrane</keyword>
<proteinExistence type="predicted"/>
<dbReference type="InterPro" id="IPR036116">
    <property type="entry name" value="FN3_sf"/>
</dbReference>
<accession>A0A267DC86</accession>
<evidence type="ECO:0000256" key="9">
    <source>
        <dbReference type="ARBA" id="ARBA00022989"/>
    </source>
</evidence>